<sequence length="271" mass="31347">MKQISLFKPEDLPPRILYEKLFENLPHLSWDKTGGGRPPTSRDFILKALIYKALRRIHSLTDIVFELKNNPSVLAFCAGDALSRIPSIERISSFLRNTPNQRLAKIRDTLVDILIQEGVITAKIVVLDSCPIVANVKENNLKTSVKDRFDKDRRPKGDPEARLGIMVHYPKPFKKKICYFWGYRNHTVIDAETELSLWEKTLPADKSEIRQAIPMLKELIERHPLLRIEAVLGDAIYDTEDILKFIIKELKAKPCIPRNPRREKKRDSIFK</sequence>
<evidence type="ECO:0008006" key="4">
    <source>
        <dbReference type="Google" id="ProtNLM"/>
    </source>
</evidence>
<feature type="domain" description="Transposase IS4-like" evidence="1">
    <location>
        <begin position="174"/>
        <end position="258"/>
    </location>
</feature>
<evidence type="ECO:0000259" key="2">
    <source>
        <dbReference type="Pfam" id="PF05598"/>
    </source>
</evidence>
<proteinExistence type="predicted"/>
<dbReference type="EMBL" id="BARU01001903">
    <property type="protein sequence ID" value="GAH22000.1"/>
    <property type="molecule type" value="Genomic_DNA"/>
</dbReference>
<comment type="caution">
    <text evidence="3">The sequence shown here is derived from an EMBL/GenBank/DDBJ whole genome shotgun (WGS) entry which is preliminary data.</text>
</comment>
<dbReference type="InterPro" id="IPR008490">
    <property type="entry name" value="Transposase_InsH_N"/>
</dbReference>
<protein>
    <recommendedName>
        <fullName evidence="4">Transposase InsH N-terminal domain-containing protein</fullName>
    </recommendedName>
</protein>
<dbReference type="GO" id="GO:0003677">
    <property type="term" value="F:DNA binding"/>
    <property type="evidence" value="ECO:0007669"/>
    <property type="project" value="InterPro"/>
</dbReference>
<dbReference type="Pfam" id="PF01609">
    <property type="entry name" value="DDE_Tnp_1"/>
    <property type="match status" value="1"/>
</dbReference>
<evidence type="ECO:0000313" key="3">
    <source>
        <dbReference type="EMBL" id="GAH22000.1"/>
    </source>
</evidence>
<dbReference type="AlphaFoldDB" id="X1ENW2"/>
<dbReference type="GO" id="GO:0006313">
    <property type="term" value="P:DNA transposition"/>
    <property type="evidence" value="ECO:0007669"/>
    <property type="project" value="InterPro"/>
</dbReference>
<feature type="domain" description="Transposase InsH N-terminal" evidence="2">
    <location>
        <begin position="34"/>
        <end position="95"/>
    </location>
</feature>
<dbReference type="GO" id="GO:0004803">
    <property type="term" value="F:transposase activity"/>
    <property type="evidence" value="ECO:0007669"/>
    <property type="project" value="InterPro"/>
</dbReference>
<dbReference type="Pfam" id="PF05598">
    <property type="entry name" value="DUF772"/>
    <property type="match status" value="1"/>
</dbReference>
<reference evidence="3" key="1">
    <citation type="journal article" date="2014" name="Front. Microbiol.">
        <title>High frequency of phylogenetically diverse reductive dehalogenase-homologous genes in deep subseafloor sedimentary metagenomes.</title>
        <authorList>
            <person name="Kawai M."/>
            <person name="Futagami T."/>
            <person name="Toyoda A."/>
            <person name="Takaki Y."/>
            <person name="Nishi S."/>
            <person name="Hori S."/>
            <person name="Arai W."/>
            <person name="Tsubouchi T."/>
            <person name="Morono Y."/>
            <person name="Uchiyama I."/>
            <person name="Ito T."/>
            <person name="Fujiyama A."/>
            <person name="Inagaki F."/>
            <person name="Takami H."/>
        </authorList>
    </citation>
    <scope>NUCLEOTIDE SEQUENCE</scope>
    <source>
        <strain evidence="3">Expedition CK06-06</strain>
    </source>
</reference>
<name>X1ENW2_9ZZZZ</name>
<organism evidence="3">
    <name type="scientific">marine sediment metagenome</name>
    <dbReference type="NCBI Taxonomy" id="412755"/>
    <lineage>
        <taxon>unclassified sequences</taxon>
        <taxon>metagenomes</taxon>
        <taxon>ecological metagenomes</taxon>
    </lineage>
</organism>
<dbReference type="InterPro" id="IPR002559">
    <property type="entry name" value="Transposase_11"/>
</dbReference>
<accession>X1ENW2</accession>
<gene>
    <name evidence="3" type="ORF">S03H2_04723</name>
</gene>
<feature type="non-terminal residue" evidence="3">
    <location>
        <position position="271"/>
    </location>
</feature>
<evidence type="ECO:0000259" key="1">
    <source>
        <dbReference type="Pfam" id="PF01609"/>
    </source>
</evidence>